<dbReference type="Gene3D" id="3.30.750.24">
    <property type="entry name" value="STAS domain"/>
    <property type="match status" value="1"/>
</dbReference>
<accession>A0A8J6F207</accession>
<feature type="transmembrane region" description="Helical" evidence="5">
    <location>
        <begin position="6"/>
        <end position="34"/>
    </location>
</feature>
<feature type="transmembrane region" description="Helical" evidence="5">
    <location>
        <begin position="105"/>
        <end position="123"/>
    </location>
</feature>
<dbReference type="InterPro" id="IPR001902">
    <property type="entry name" value="SLC26A/SulP_fam"/>
</dbReference>
<organism evidence="7 8">
    <name type="scientific">Eleutherodactylus coqui</name>
    <name type="common">Puerto Rican coqui</name>
    <dbReference type="NCBI Taxonomy" id="57060"/>
    <lineage>
        <taxon>Eukaryota</taxon>
        <taxon>Metazoa</taxon>
        <taxon>Chordata</taxon>
        <taxon>Craniata</taxon>
        <taxon>Vertebrata</taxon>
        <taxon>Euteleostomi</taxon>
        <taxon>Amphibia</taxon>
        <taxon>Batrachia</taxon>
        <taxon>Anura</taxon>
        <taxon>Neobatrachia</taxon>
        <taxon>Hyloidea</taxon>
        <taxon>Eleutherodactylidae</taxon>
        <taxon>Eleutherodactylinae</taxon>
        <taxon>Eleutherodactylus</taxon>
        <taxon>Eleutherodactylus</taxon>
    </lineage>
</organism>
<feature type="non-terminal residue" evidence="7">
    <location>
        <position position="468"/>
    </location>
</feature>
<dbReference type="EMBL" id="WNTK01000008">
    <property type="protein sequence ID" value="KAG9478724.1"/>
    <property type="molecule type" value="Genomic_DNA"/>
</dbReference>
<comment type="subcellular location">
    <subcellularLocation>
        <location evidence="1">Membrane</location>
        <topology evidence="1">Multi-pass membrane protein</topology>
    </subcellularLocation>
</comment>
<evidence type="ECO:0000256" key="4">
    <source>
        <dbReference type="ARBA" id="ARBA00023136"/>
    </source>
</evidence>
<proteinExistence type="predicted"/>
<comment type="caution">
    <text evidence="7">The sequence shown here is derived from an EMBL/GenBank/DDBJ whole genome shotgun (WGS) entry which is preliminary data.</text>
</comment>
<dbReference type="GO" id="GO:0016020">
    <property type="term" value="C:membrane"/>
    <property type="evidence" value="ECO:0007669"/>
    <property type="project" value="UniProtKB-SubCell"/>
</dbReference>
<dbReference type="Pfam" id="PF00916">
    <property type="entry name" value="Sulfate_transp"/>
    <property type="match status" value="1"/>
</dbReference>
<feature type="transmembrane region" description="Helical" evidence="5">
    <location>
        <begin position="184"/>
        <end position="208"/>
    </location>
</feature>
<dbReference type="InterPro" id="IPR002645">
    <property type="entry name" value="STAS_dom"/>
</dbReference>
<evidence type="ECO:0000256" key="1">
    <source>
        <dbReference type="ARBA" id="ARBA00004141"/>
    </source>
</evidence>
<feature type="transmembrane region" description="Helical" evidence="5">
    <location>
        <begin position="318"/>
        <end position="350"/>
    </location>
</feature>
<dbReference type="Proteomes" id="UP000770717">
    <property type="component" value="Unassembled WGS sequence"/>
</dbReference>
<dbReference type="CDD" id="cd07042">
    <property type="entry name" value="STAS_SulP_like_sulfate_transporter"/>
    <property type="match status" value="1"/>
</dbReference>
<dbReference type="PROSITE" id="PS50801">
    <property type="entry name" value="STAS"/>
    <property type="match status" value="1"/>
</dbReference>
<evidence type="ECO:0000256" key="5">
    <source>
        <dbReference type="SAM" id="Phobius"/>
    </source>
</evidence>
<dbReference type="SUPFAM" id="SSF52091">
    <property type="entry name" value="SpoIIaa-like"/>
    <property type="match status" value="1"/>
</dbReference>
<feature type="transmembrane region" description="Helical" evidence="5">
    <location>
        <begin position="83"/>
        <end position="99"/>
    </location>
</feature>
<dbReference type="GO" id="GO:0055085">
    <property type="term" value="P:transmembrane transport"/>
    <property type="evidence" value="ECO:0007669"/>
    <property type="project" value="InterPro"/>
</dbReference>
<keyword evidence="8" id="KW-1185">Reference proteome</keyword>
<dbReference type="PANTHER" id="PTHR11814">
    <property type="entry name" value="SULFATE TRANSPORTER"/>
    <property type="match status" value="1"/>
</dbReference>
<feature type="transmembrane region" description="Helical" evidence="5">
    <location>
        <begin position="135"/>
        <end position="157"/>
    </location>
</feature>
<dbReference type="OrthoDB" id="288203at2759"/>
<reference evidence="7" key="1">
    <citation type="thesis" date="2020" institute="ProQuest LLC" country="789 East Eisenhower Parkway, Ann Arbor, MI, USA">
        <title>Comparative Genomics and Chromosome Evolution.</title>
        <authorList>
            <person name="Mudd A.B."/>
        </authorList>
    </citation>
    <scope>NUCLEOTIDE SEQUENCE</scope>
    <source>
        <strain evidence="7">HN-11 Male</strain>
        <tissue evidence="7">Kidney and liver</tissue>
    </source>
</reference>
<gene>
    <name evidence="7" type="ORF">GDO78_012406</name>
</gene>
<keyword evidence="2 5" id="KW-0812">Transmembrane</keyword>
<sequence length="468" mass="51734">MDYILGIAFAVMSSVHPVFGLYGSFFAPLIYAIFGMGRHMSMFLLNLGCTTVLLSEPVVSAMTTGAATHVVTSQVKFLLGMKMPYISGPLGMFYIYSYVFKNISLIQFGVLLLSSLSLVVLILTKELNEKFKSKIGFVIPIDLALIILTSLACYLADMPKSHGMDVVGHIPTGLPLPKVPPMDILQHVVVEAFGVALVGYAVSIFLAYSSSKKFKYPICENQELFAHGLSNIIPSFFFCIPNSGAPVRTFISYSAASKTQVTSLIACVLVLLVIYFVAPLLYWLPMCVLAAIIVVGLKGMLIQFRDLKKYWNVDKCDWVIWICTYLVTICFAANMGLLFGVVFSIAVGVLRITRAKIMRVVYMHEEYNAVTEDKYPGLKVVSIGAPLFFLNAKRVHVDILEMIRKFVTRRDSCTVTLVLDCHGITFLDYTGVISLTQISQDLRELDTEVLFTGCSVSLVKALMYCGAD</sequence>
<dbReference type="InterPro" id="IPR036513">
    <property type="entry name" value="STAS_dom_sf"/>
</dbReference>
<feature type="transmembrane region" description="Helical" evidence="5">
    <location>
        <begin position="265"/>
        <end position="298"/>
    </location>
</feature>
<dbReference type="InterPro" id="IPR011547">
    <property type="entry name" value="SLC26A/SulP_dom"/>
</dbReference>
<feature type="domain" description="STAS" evidence="6">
    <location>
        <begin position="368"/>
        <end position="468"/>
    </location>
</feature>
<name>A0A8J6F207_ELECQ</name>
<evidence type="ECO:0000313" key="7">
    <source>
        <dbReference type="EMBL" id="KAG9478724.1"/>
    </source>
</evidence>
<protein>
    <recommendedName>
        <fullName evidence="6">STAS domain-containing protein</fullName>
    </recommendedName>
</protein>
<evidence type="ECO:0000256" key="2">
    <source>
        <dbReference type="ARBA" id="ARBA00022692"/>
    </source>
</evidence>
<evidence type="ECO:0000313" key="8">
    <source>
        <dbReference type="Proteomes" id="UP000770717"/>
    </source>
</evidence>
<dbReference type="Pfam" id="PF01740">
    <property type="entry name" value="STAS"/>
    <property type="match status" value="1"/>
</dbReference>
<dbReference type="AlphaFoldDB" id="A0A8J6F207"/>
<keyword evidence="3 5" id="KW-1133">Transmembrane helix</keyword>
<evidence type="ECO:0000256" key="3">
    <source>
        <dbReference type="ARBA" id="ARBA00022989"/>
    </source>
</evidence>
<evidence type="ECO:0000259" key="6">
    <source>
        <dbReference type="PROSITE" id="PS50801"/>
    </source>
</evidence>
<keyword evidence="4 5" id="KW-0472">Membrane</keyword>